<dbReference type="PROSITE" id="PS00622">
    <property type="entry name" value="HTH_LUXR_1"/>
    <property type="match status" value="1"/>
</dbReference>
<proteinExistence type="predicted"/>
<evidence type="ECO:0000256" key="1">
    <source>
        <dbReference type="ARBA" id="ARBA00023015"/>
    </source>
</evidence>
<dbReference type="InterPro" id="IPR000792">
    <property type="entry name" value="Tscrpt_reg_LuxR_C"/>
</dbReference>
<evidence type="ECO:0000256" key="3">
    <source>
        <dbReference type="ARBA" id="ARBA00023163"/>
    </source>
</evidence>
<name>A0ABS8PT46_9BACT</name>
<evidence type="ECO:0000313" key="6">
    <source>
        <dbReference type="Proteomes" id="UP001199816"/>
    </source>
</evidence>
<protein>
    <submittedName>
        <fullName evidence="5">Helix-turn-helix transcriptional regulator</fullName>
    </submittedName>
</protein>
<dbReference type="SUPFAM" id="SSF46894">
    <property type="entry name" value="C-terminal effector domain of the bipartite response regulators"/>
    <property type="match status" value="1"/>
</dbReference>
<comment type="caution">
    <text evidence="5">The sequence shown here is derived from an EMBL/GenBank/DDBJ whole genome shotgun (WGS) entry which is preliminary data.</text>
</comment>
<keyword evidence="1" id="KW-0805">Transcription regulation</keyword>
<dbReference type="PRINTS" id="PR00038">
    <property type="entry name" value="HTHLUXR"/>
</dbReference>
<dbReference type="PANTHER" id="PTHR44688">
    <property type="entry name" value="DNA-BINDING TRANSCRIPTIONAL ACTIVATOR DEVR_DOSR"/>
    <property type="match status" value="1"/>
</dbReference>
<keyword evidence="6" id="KW-1185">Reference proteome</keyword>
<evidence type="ECO:0000259" key="4">
    <source>
        <dbReference type="PROSITE" id="PS50043"/>
    </source>
</evidence>
<dbReference type="RefSeq" id="WP_231005727.1">
    <property type="nucleotide sequence ID" value="NZ_JAJNEC010000005.1"/>
</dbReference>
<dbReference type="InterPro" id="IPR016032">
    <property type="entry name" value="Sig_transdc_resp-reg_C-effctor"/>
</dbReference>
<reference evidence="5 6" key="1">
    <citation type="submission" date="2021-11" db="EMBL/GenBank/DDBJ databases">
        <title>Genomic of Niabella pedocola.</title>
        <authorList>
            <person name="Wu T."/>
        </authorList>
    </citation>
    <scope>NUCLEOTIDE SEQUENCE [LARGE SCALE GENOMIC DNA]</scope>
    <source>
        <strain evidence="5 6">JCM 31011</strain>
    </source>
</reference>
<dbReference type="Proteomes" id="UP001199816">
    <property type="component" value="Unassembled WGS sequence"/>
</dbReference>
<keyword evidence="2" id="KW-0238">DNA-binding</keyword>
<dbReference type="PROSITE" id="PS50043">
    <property type="entry name" value="HTH_LUXR_2"/>
    <property type="match status" value="1"/>
</dbReference>
<dbReference type="Gene3D" id="1.10.10.10">
    <property type="entry name" value="Winged helix-like DNA-binding domain superfamily/Winged helix DNA-binding domain"/>
    <property type="match status" value="1"/>
</dbReference>
<dbReference type="EMBL" id="JAJNEC010000005">
    <property type="protein sequence ID" value="MCD2424256.1"/>
    <property type="molecule type" value="Genomic_DNA"/>
</dbReference>
<evidence type="ECO:0000256" key="2">
    <source>
        <dbReference type="ARBA" id="ARBA00023125"/>
    </source>
</evidence>
<dbReference type="PANTHER" id="PTHR44688:SF16">
    <property type="entry name" value="DNA-BINDING TRANSCRIPTIONAL ACTIVATOR DEVR_DOSR"/>
    <property type="match status" value="1"/>
</dbReference>
<evidence type="ECO:0000313" key="5">
    <source>
        <dbReference type="EMBL" id="MCD2424256.1"/>
    </source>
</evidence>
<organism evidence="5 6">
    <name type="scientific">Niabella pedocola</name>
    <dbReference type="NCBI Taxonomy" id="1752077"/>
    <lineage>
        <taxon>Bacteria</taxon>
        <taxon>Pseudomonadati</taxon>
        <taxon>Bacteroidota</taxon>
        <taxon>Chitinophagia</taxon>
        <taxon>Chitinophagales</taxon>
        <taxon>Chitinophagaceae</taxon>
        <taxon>Niabella</taxon>
    </lineage>
</organism>
<accession>A0ABS8PT46</accession>
<dbReference type="CDD" id="cd06170">
    <property type="entry name" value="LuxR_C_like"/>
    <property type="match status" value="1"/>
</dbReference>
<dbReference type="Pfam" id="PF00196">
    <property type="entry name" value="GerE"/>
    <property type="match status" value="1"/>
</dbReference>
<feature type="domain" description="HTH luxR-type" evidence="4">
    <location>
        <begin position="189"/>
        <end position="253"/>
    </location>
</feature>
<dbReference type="InterPro" id="IPR036388">
    <property type="entry name" value="WH-like_DNA-bd_sf"/>
</dbReference>
<gene>
    <name evidence="5" type="ORF">LQ567_15860</name>
</gene>
<dbReference type="SMART" id="SM00421">
    <property type="entry name" value="HTH_LUXR"/>
    <property type="match status" value="1"/>
</dbReference>
<keyword evidence="3" id="KW-0804">Transcription</keyword>
<sequence>MSQNLYKTDAFTIEYIPGADILKGDFLRCKTSDEYVSAIRAFKEAYERVLPRYTFWDNTRFGHIITPEEQKWTDAFLNYPGAQKGITEKVGILVSQDILAMLSVYEIFEVGKAPLRPGFFANEKQAMEWLTRKETPVAPLPDTKPLIAVEWDADNAKAVIRMEMEAPDLPYYLNRFKRFLSDHDFLVENLRLFQELTRRERKILSMVINGLNNGEIAEQLFISCETVKTHRKNIMRKLGCSSYSELLRFGLFL</sequence>